<evidence type="ECO:0008006" key="4">
    <source>
        <dbReference type="Google" id="ProtNLM"/>
    </source>
</evidence>
<name>A0A6A6QDC4_9PEZI</name>
<dbReference type="SUPFAM" id="SSF54427">
    <property type="entry name" value="NTF2-like"/>
    <property type="match status" value="1"/>
</dbReference>
<dbReference type="InterPro" id="IPR032710">
    <property type="entry name" value="NTF2-like_dom_sf"/>
</dbReference>
<proteinExistence type="predicted"/>
<dbReference type="EMBL" id="MU004198">
    <property type="protein sequence ID" value="KAF2490099.1"/>
    <property type="molecule type" value="Genomic_DNA"/>
</dbReference>
<sequence>MHIPTSLLPLLTLSTLLIPALATCSPTNQTSACLCTPAQPATKFPNKCEISKVFAHLAEGNFTAFLDQVTPDVQWTLMGTHALAGVYHNRTIFAVDALARLANTLDPAHKGSMKLTYIVGGGEEEWSVQELHGQGVCKNGLVYDNKFAWVTRWTEQGKIAECRGYLDSALVQRAITENESGEYTYTDQRLTMKRGPVGAGCAVES</sequence>
<dbReference type="OrthoDB" id="10264449at2759"/>
<evidence type="ECO:0000256" key="1">
    <source>
        <dbReference type="SAM" id="SignalP"/>
    </source>
</evidence>
<dbReference type="Gene3D" id="3.10.450.50">
    <property type="match status" value="1"/>
</dbReference>
<dbReference type="Proteomes" id="UP000799750">
    <property type="component" value="Unassembled WGS sequence"/>
</dbReference>
<gene>
    <name evidence="2" type="ORF">BU16DRAFT_567193</name>
</gene>
<dbReference type="AlphaFoldDB" id="A0A6A6QDC4"/>
<evidence type="ECO:0000313" key="3">
    <source>
        <dbReference type="Proteomes" id="UP000799750"/>
    </source>
</evidence>
<feature type="chain" id="PRO_5025570608" description="SnoaL-like domain-containing protein" evidence="1">
    <location>
        <begin position="23"/>
        <end position="205"/>
    </location>
</feature>
<accession>A0A6A6QDC4</accession>
<dbReference type="PANTHER" id="PTHR41252">
    <property type="entry name" value="BLR2505 PROTEIN"/>
    <property type="match status" value="1"/>
</dbReference>
<feature type="signal peptide" evidence="1">
    <location>
        <begin position="1"/>
        <end position="22"/>
    </location>
</feature>
<reference evidence="2" key="1">
    <citation type="journal article" date="2020" name="Stud. Mycol.">
        <title>101 Dothideomycetes genomes: a test case for predicting lifestyles and emergence of pathogens.</title>
        <authorList>
            <person name="Haridas S."/>
            <person name="Albert R."/>
            <person name="Binder M."/>
            <person name="Bloem J."/>
            <person name="Labutti K."/>
            <person name="Salamov A."/>
            <person name="Andreopoulos B."/>
            <person name="Baker S."/>
            <person name="Barry K."/>
            <person name="Bills G."/>
            <person name="Bluhm B."/>
            <person name="Cannon C."/>
            <person name="Castanera R."/>
            <person name="Culley D."/>
            <person name="Daum C."/>
            <person name="Ezra D."/>
            <person name="Gonzalez J."/>
            <person name="Henrissat B."/>
            <person name="Kuo A."/>
            <person name="Liang C."/>
            <person name="Lipzen A."/>
            <person name="Lutzoni F."/>
            <person name="Magnuson J."/>
            <person name="Mondo S."/>
            <person name="Nolan M."/>
            <person name="Ohm R."/>
            <person name="Pangilinan J."/>
            <person name="Park H.-J."/>
            <person name="Ramirez L."/>
            <person name="Alfaro M."/>
            <person name="Sun H."/>
            <person name="Tritt A."/>
            <person name="Yoshinaga Y."/>
            <person name="Zwiers L.-H."/>
            <person name="Turgeon B."/>
            <person name="Goodwin S."/>
            <person name="Spatafora J."/>
            <person name="Crous P."/>
            <person name="Grigoriev I."/>
        </authorList>
    </citation>
    <scope>NUCLEOTIDE SEQUENCE</scope>
    <source>
        <strain evidence="2">CBS 269.34</strain>
    </source>
</reference>
<evidence type="ECO:0000313" key="2">
    <source>
        <dbReference type="EMBL" id="KAF2490099.1"/>
    </source>
</evidence>
<keyword evidence="3" id="KW-1185">Reference proteome</keyword>
<keyword evidence="1" id="KW-0732">Signal</keyword>
<dbReference type="PANTHER" id="PTHR41252:SF1">
    <property type="entry name" value="BLR2505 PROTEIN"/>
    <property type="match status" value="1"/>
</dbReference>
<protein>
    <recommendedName>
        <fullName evidence="4">SnoaL-like domain-containing protein</fullName>
    </recommendedName>
</protein>
<organism evidence="2 3">
    <name type="scientific">Lophium mytilinum</name>
    <dbReference type="NCBI Taxonomy" id="390894"/>
    <lineage>
        <taxon>Eukaryota</taxon>
        <taxon>Fungi</taxon>
        <taxon>Dikarya</taxon>
        <taxon>Ascomycota</taxon>
        <taxon>Pezizomycotina</taxon>
        <taxon>Dothideomycetes</taxon>
        <taxon>Pleosporomycetidae</taxon>
        <taxon>Mytilinidiales</taxon>
        <taxon>Mytilinidiaceae</taxon>
        <taxon>Lophium</taxon>
    </lineage>
</organism>